<dbReference type="RefSeq" id="WP_032522769.1">
    <property type="nucleotide sequence ID" value="NZ_CP138977.1"/>
</dbReference>
<dbReference type="OrthoDB" id="541524at2"/>
<keyword evidence="6" id="KW-0813">Transport</keyword>
<gene>
    <name evidence="11" type="ORF">EU95_1646</name>
</gene>
<comment type="subcellular location">
    <subcellularLocation>
        <location evidence="1">Cell membrane</location>
        <topology evidence="1">Multi-pass membrane protein</topology>
    </subcellularLocation>
</comment>
<feature type="transmembrane region" description="Helical" evidence="10">
    <location>
        <begin position="27"/>
        <end position="45"/>
    </location>
</feature>
<keyword evidence="3 10" id="KW-0812">Transmembrane</keyword>
<evidence type="ECO:0000256" key="8">
    <source>
        <dbReference type="ARBA" id="ARBA00035585"/>
    </source>
</evidence>
<keyword evidence="6" id="KW-0406">Ion transport</keyword>
<organism evidence="11 12">
    <name type="scientific">Prochlorococcus marinus str. MIT 9201</name>
    <dbReference type="NCBI Taxonomy" id="93057"/>
    <lineage>
        <taxon>Bacteria</taxon>
        <taxon>Bacillati</taxon>
        <taxon>Cyanobacteriota</taxon>
        <taxon>Cyanophyceae</taxon>
        <taxon>Synechococcales</taxon>
        <taxon>Prochlorococcaceae</taxon>
        <taxon>Prochlorococcus</taxon>
    </lineage>
</organism>
<comment type="function">
    <text evidence="9">Fluoride-specific ion channel. Important for reducing fluoride concentration in the cell, thus reducing its toxicity.</text>
</comment>
<dbReference type="Pfam" id="PF02537">
    <property type="entry name" value="CRCB"/>
    <property type="match status" value="1"/>
</dbReference>
<evidence type="ECO:0000256" key="10">
    <source>
        <dbReference type="RuleBase" id="RU004340"/>
    </source>
</evidence>
<evidence type="ECO:0000256" key="6">
    <source>
        <dbReference type="ARBA" id="ARBA00023303"/>
    </source>
</evidence>
<name>A0A0A2A3G5_PROMR</name>
<reference evidence="12" key="1">
    <citation type="journal article" date="2014" name="Sci. Data">
        <title>Genomes of diverse isolates of the marine cyanobacterium Prochlorococcus.</title>
        <authorList>
            <person name="Biller S."/>
            <person name="Berube P."/>
            <person name="Thompson J."/>
            <person name="Kelly L."/>
            <person name="Roggensack S."/>
            <person name="Awad L."/>
            <person name="Roache-Johnson K."/>
            <person name="Ding H."/>
            <person name="Giovannoni S.J."/>
            <person name="Moore L.R."/>
            <person name="Chisholm S.W."/>
        </authorList>
    </citation>
    <scope>NUCLEOTIDE SEQUENCE [LARGE SCALE GENOMIC DNA]</scope>
    <source>
        <strain evidence="12">MIT 9201</strain>
    </source>
</reference>
<evidence type="ECO:0000256" key="1">
    <source>
        <dbReference type="ARBA" id="ARBA00004651"/>
    </source>
</evidence>
<evidence type="ECO:0000256" key="9">
    <source>
        <dbReference type="ARBA" id="ARBA00049940"/>
    </source>
</evidence>
<evidence type="ECO:0000256" key="2">
    <source>
        <dbReference type="ARBA" id="ARBA00022475"/>
    </source>
</evidence>
<evidence type="ECO:0000256" key="3">
    <source>
        <dbReference type="ARBA" id="ARBA00022692"/>
    </source>
</evidence>
<evidence type="ECO:0000313" key="11">
    <source>
        <dbReference type="EMBL" id="KGF95024.1"/>
    </source>
</evidence>
<comment type="caution">
    <text evidence="11">The sequence shown here is derived from an EMBL/GenBank/DDBJ whole genome shotgun (WGS) entry which is preliminary data.</text>
</comment>
<dbReference type="GO" id="GO:0005886">
    <property type="term" value="C:plasma membrane"/>
    <property type="evidence" value="ECO:0007669"/>
    <property type="project" value="UniProtKB-SubCell"/>
</dbReference>
<feature type="transmembrane region" description="Helical" evidence="10">
    <location>
        <begin position="52"/>
        <end position="72"/>
    </location>
</feature>
<dbReference type="AlphaFoldDB" id="A0A0A2A3G5"/>
<dbReference type="GO" id="GO:0034220">
    <property type="term" value="P:monoatomic ion transmembrane transport"/>
    <property type="evidence" value="ECO:0007669"/>
    <property type="project" value="UniProtKB-KW"/>
</dbReference>
<evidence type="ECO:0000256" key="4">
    <source>
        <dbReference type="ARBA" id="ARBA00022989"/>
    </source>
</evidence>
<keyword evidence="4 10" id="KW-1133">Transmembrane helix</keyword>
<evidence type="ECO:0000313" key="12">
    <source>
        <dbReference type="Proteomes" id="UP000030355"/>
    </source>
</evidence>
<keyword evidence="6" id="KW-0407">Ion channel</keyword>
<dbReference type="STRING" id="93057.EU95_1646"/>
<comment type="similarity">
    <text evidence="7 10">Belongs to the fluoride channel Fluc/FEX (TC 1.A.43) family.</text>
</comment>
<dbReference type="Proteomes" id="UP000030355">
    <property type="component" value="Unassembled WGS sequence"/>
</dbReference>
<keyword evidence="5 10" id="KW-0472">Membrane</keyword>
<dbReference type="InterPro" id="IPR003691">
    <property type="entry name" value="FluC"/>
</dbReference>
<sequence>MKLKGLICLFLAGYLGTFFRLYIDNNFLISILGSFFVGFFISKRLSYSSEKILFSGFFSCFTSFSGFIYFLFKVLNQGSWIKFIIFFNLIIILNLLTMYFGFWISRKFT</sequence>
<comment type="catalytic activity">
    <reaction evidence="8">
        <text>fluoride(in) = fluoride(out)</text>
        <dbReference type="Rhea" id="RHEA:76159"/>
        <dbReference type="ChEBI" id="CHEBI:17051"/>
    </reaction>
    <physiologicalReaction direction="left-to-right" evidence="8">
        <dbReference type="Rhea" id="RHEA:76160"/>
    </physiologicalReaction>
</comment>
<keyword evidence="2 10" id="KW-1003">Cell membrane</keyword>
<proteinExistence type="inferred from homology"/>
<evidence type="ECO:0000256" key="5">
    <source>
        <dbReference type="ARBA" id="ARBA00023136"/>
    </source>
</evidence>
<accession>A0A0A2A3G5</accession>
<protein>
    <recommendedName>
        <fullName evidence="10">Fluoride-specific ion channel</fullName>
    </recommendedName>
</protein>
<dbReference type="EMBL" id="JNAL01000017">
    <property type="protein sequence ID" value="KGF95024.1"/>
    <property type="molecule type" value="Genomic_DNA"/>
</dbReference>
<feature type="transmembrane region" description="Helical" evidence="10">
    <location>
        <begin position="84"/>
        <end position="104"/>
    </location>
</feature>
<evidence type="ECO:0000256" key="7">
    <source>
        <dbReference type="ARBA" id="ARBA00035120"/>
    </source>
</evidence>